<evidence type="ECO:0000256" key="1">
    <source>
        <dbReference type="SAM" id="Phobius"/>
    </source>
</evidence>
<reference evidence="2 3" key="1">
    <citation type="journal article" date="2020" name="Biotechnol. Biofuels">
        <title>New insights from the biogas microbiome by comprehensive genome-resolved metagenomics of nearly 1600 species originating from multiple anaerobic digesters.</title>
        <authorList>
            <person name="Campanaro S."/>
            <person name="Treu L."/>
            <person name="Rodriguez-R L.M."/>
            <person name="Kovalovszki A."/>
            <person name="Ziels R.M."/>
            <person name="Maus I."/>
            <person name="Zhu X."/>
            <person name="Kougias P.G."/>
            <person name="Basile A."/>
            <person name="Luo G."/>
            <person name="Schluter A."/>
            <person name="Konstantinidis K.T."/>
            <person name="Angelidaki I."/>
        </authorList>
    </citation>
    <scope>NUCLEOTIDE SEQUENCE [LARGE SCALE GENOMIC DNA]</scope>
    <source>
        <strain evidence="2">AS06rmzACSIP_65</strain>
    </source>
</reference>
<name>A0A847D2D6_9BACT</name>
<organism evidence="2 3">
    <name type="scientific">Candidatus Dojkabacteria bacterium</name>
    <dbReference type="NCBI Taxonomy" id="2099670"/>
    <lineage>
        <taxon>Bacteria</taxon>
        <taxon>Candidatus Dojkabacteria</taxon>
    </lineage>
</organism>
<protein>
    <submittedName>
        <fullName evidence="2">Uncharacterized protein</fullName>
    </submittedName>
</protein>
<dbReference type="AlphaFoldDB" id="A0A847D2D6"/>
<keyword evidence="1" id="KW-1133">Transmembrane helix</keyword>
<evidence type="ECO:0000313" key="3">
    <source>
        <dbReference type="Proteomes" id="UP000545876"/>
    </source>
</evidence>
<comment type="caution">
    <text evidence="2">The sequence shown here is derived from an EMBL/GenBank/DDBJ whole genome shotgun (WGS) entry which is preliminary data.</text>
</comment>
<keyword evidence="1" id="KW-0812">Transmembrane</keyword>
<dbReference type="EMBL" id="JAAZBX010000012">
    <property type="protein sequence ID" value="NLD25610.1"/>
    <property type="molecule type" value="Genomic_DNA"/>
</dbReference>
<proteinExistence type="predicted"/>
<dbReference type="Proteomes" id="UP000545876">
    <property type="component" value="Unassembled WGS sequence"/>
</dbReference>
<accession>A0A847D2D6</accession>
<keyword evidence="1" id="KW-0472">Membrane</keyword>
<feature type="transmembrane region" description="Helical" evidence="1">
    <location>
        <begin position="26"/>
        <end position="47"/>
    </location>
</feature>
<evidence type="ECO:0000313" key="2">
    <source>
        <dbReference type="EMBL" id="NLD25610.1"/>
    </source>
</evidence>
<gene>
    <name evidence="2" type="ORF">GX656_03150</name>
</gene>
<sequence length="94" mass="10745">MKKTKNENKKGILSKLKESAIKNKSLLLLLGFVFSLLIVPIILYFVFFNNRPVDKPFDNKQRICIGCSNEDCPAKRDKDCSCEKSKTGGCPYRR</sequence>